<evidence type="ECO:0000256" key="6">
    <source>
        <dbReference type="ARBA" id="ARBA00022989"/>
    </source>
</evidence>
<evidence type="ECO:0000313" key="11">
    <source>
        <dbReference type="EMBL" id="PKU92363.1"/>
    </source>
</evidence>
<dbReference type="GO" id="GO:0005886">
    <property type="term" value="C:plasma membrane"/>
    <property type="evidence" value="ECO:0007669"/>
    <property type="project" value="UniProtKB-SubCell"/>
</dbReference>
<sequence>MAALQAGALSAIPLEKEQSMTDTGSQRASDAASCTKEPLAVRVGAELAGSFIVFFAIYSFTTFGTALFGINMAFIALATGIAYAAVTLVFSKVSGGQLNPAITLAAILTGKTKVLDGILYIIAQVLGGIAAGALIVRILPTTETLTAKIWLTDAVNGFGNGSVSASTLSSVSASFDITLAVVVEIIASIVVIAAAVTTMDKETTAVSHAAAIGFAYGLGAAMTYPVTGAGMNPARSTGIALFARNAGLSQNPLQQLWVFWICPILAAAIVAMVMIGAQLLRDNANAKQQVVNDTAAQQNVADTDALTQTGNDAAQTAAEHAEQETSAASEHNADAQIEQ</sequence>
<feature type="transmembrane region" description="Helical" evidence="10">
    <location>
        <begin position="209"/>
        <end position="227"/>
    </location>
</feature>
<evidence type="ECO:0000256" key="1">
    <source>
        <dbReference type="ARBA" id="ARBA00004651"/>
    </source>
</evidence>
<dbReference type="InterPro" id="IPR023271">
    <property type="entry name" value="Aquaporin-like"/>
</dbReference>
<evidence type="ECO:0000313" key="12">
    <source>
        <dbReference type="Proteomes" id="UP000233727"/>
    </source>
</evidence>
<dbReference type="PANTHER" id="PTHR19139">
    <property type="entry name" value="AQUAPORIN TRANSPORTER"/>
    <property type="match status" value="1"/>
</dbReference>
<keyword evidence="4" id="KW-1003">Cell membrane</keyword>
<feature type="transmembrane region" description="Helical" evidence="10">
    <location>
        <begin position="66"/>
        <end position="90"/>
    </location>
</feature>
<feature type="transmembrane region" description="Helical" evidence="10">
    <location>
        <begin position="257"/>
        <end position="280"/>
    </location>
</feature>
<dbReference type="PRINTS" id="PR00783">
    <property type="entry name" value="MINTRINSICP"/>
</dbReference>
<reference evidence="11 12" key="1">
    <citation type="submission" date="2017-10" db="EMBL/GenBank/DDBJ databases">
        <title>Bifidobacterium genomics.</title>
        <authorList>
            <person name="Lugli G.A."/>
            <person name="Milani C."/>
            <person name="Mancabelli L."/>
        </authorList>
    </citation>
    <scope>NUCLEOTIDE SEQUENCE [LARGE SCALE GENOMIC DNA]</scope>
    <source>
        <strain evidence="11 12">1542B</strain>
    </source>
</reference>
<accession>A0A2N3QL35</accession>
<evidence type="ECO:0000256" key="5">
    <source>
        <dbReference type="ARBA" id="ARBA00022692"/>
    </source>
</evidence>
<protein>
    <submittedName>
        <fullName evidence="11">Glycerol transporter</fullName>
    </submittedName>
</protein>
<comment type="subcellular location">
    <subcellularLocation>
        <location evidence="1">Cell membrane</location>
        <topology evidence="1">Multi-pass membrane protein</topology>
    </subcellularLocation>
</comment>
<dbReference type="InterPro" id="IPR000425">
    <property type="entry name" value="MIP"/>
</dbReference>
<dbReference type="InterPro" id="IPR034294">
    <property type="entry name" value="Aquaporin_transptr"/>
</dbReference>
<feature type="compositionally biased region" description="Low complexity" evidence="9">
    <location>
        <begin position="313"/>
        <end position="330"/>
    </location>
</feature>
<dbReference type="Proteomes" id="UP000233727">
    <property type="component" value="Unassembled WGS sequence"/>
</dbReference>
<keyword evidence="5 8" id="KW-0812">Transmembrane</keyword>
<keyword evidence="7 10" id="KW-0472">Membrane</keyword>
<feature type="transmembrane region" description="Helical" evidence="10">
    <location>
        <begin position="177"/>
        <end position="197"/>
    </location>
</feature>
<feature type="transmembrane region" description="Helical" evidence="10">
    <location>
        <begin position="39"/>
        <end position="60"/>
    </location>
</feature>
<dbReference type="AlphaFoldDB" id="A0A2N3QL35"/>
<dbReference type="InterPro" id="IPR022357">
    <property type="entry name" value="MIP_CS"/>
</dbReference>
<dbReference type="Gene3D" id="1.20.1080.10">
    <property type="entry name" value="Glycerol uptake facilitator protein"/>
    <property type="match status" value="1"/>
</dbReference>
<evidence type="ECO:0000256" key="10">
    <source>
        <dbReference type="SAM" id="Phobius"/>
    </source>
</evidence>
<evidence type="ECO:0000256" key="3">
    <source>
        <dbReference type="ARBA" id="ARBA00022448"/>
    </source>
</evidence>
<dbReference type="EMBL" id="PCGY01000012">
    <property type="protein sequence ID" value="PKU92363.1"/>
    <property type="molecule type" value="Genomic_DNA"/>
</dbReference>
<feature type="region of interest" description="Disordered" evidence="9">
    <location>
        <begin position="303"/>
        <end position="339"/>
    </location>
</feature>
<evidence type="ECO:0000256" key="7">
    <source>
        <dbReference type="ARBA" id="ARBA00023136"/>
    </source>
</evidence>
<evidence type="ECO:0000256" key="9">
    <source>
        <dbReference type="SAM" id="MobiDB-lite"/>
    </source>
</evidence>
<dbReference type="SUPFAM" id="SSF81338">
    <property type="entry name" value="Aquaporin-like"/>
    <property type="match status" value="1"/>
</dbReference>
<feature type="transmembrane region" description="Helical" evidence="10">
    <location>
        <begin position="118"/>
        <end position="139"/>
    </location>
</feature>
<evidence type="ECO:0000256" key="8">
    <source>
        <dbReference type="RuleBase" id="RU000477"/>
    </source>
</evidence>
<feature type="compositionally biased region" description="Polar residues" evidence="9">
    <location>
        <begin position="303"/>
        <end position="312"/>
    </location>
</feature>
<name>A0A2N3QL35_9BIFI</name>
<comment type="caution">
    <text evidence="11">The sequence shown here is derived from an EMBL/GenBank/DDBJ whole genome shotgun (WGS) entry which is preliminary data.</text>
</comment>
<comment type="similarity">
    <text evidence="2 8">Belongs to the MIP/aquaporin (TC 1.A.8) family.</text>
</comment>
<evidence type="ECO:0000256" key="4">
    <source>
        <dbReference type="ARBA" id="ARBA00022475"/>
    </source>
</evidence>
<keyword evidence="6 10" id="KW-1133">Transmembrane helix</keyword>
<gene>
    <name evidence="11" type="ORF">CQR47_0959</name>
</gene>
<evidence type="ECO:0000256" key="2">
    <source>
        <dbReference type="ARBA" id="ARBA00006175"/>
    </source>
</evidence>
<dbReference type="GO" id="GO:0015250">
    <property type="term" value="F:water channel activity"/>
    <property type="evidence" value="ECO:0007669"/>
    <property type="project" value="TreeGrafter"/>
</dbReference>
<proteinExistence type="inferred from homology"/>
<dbReference type="PROSITE" id="PS00221">
    <property type="entry name" value="MIP"/>
    <property type="match status" value="1"/>
</dbReference>
<keyword evidence="3 8" id="KW-0813">Transport</keyword>
<organism evidence="11 12">
    <name type="scientific">Bifidobacterium thermophilum</name>
    <dbReference type="NCBI Taxonomy" id="33905"/>
    <lineage>
        <taxon>Bacteria</taxon>
        <taxon>Bacillati</taxon>
        <taxon>Actinomycetota</taxon>
        <taxon>Actinomycetes</taxon>
        <taxon>Bifidobacteriales</taxon>
        <taxon>Bifidobacteriaceae</taxon>
        <taxon>Bifidobacterium</taxon>
    </lineage>
</organism>
<dbReference type="PANTHER" id="PTHR19139:SF199">
    <property type="entry name" value="MIP17260P"/>
    <property type="match status" value="1"/>
</dbReference>
<dbReference type="Pfam" id="PF00230">
    <property type="entry name" value="MIP"/>
    <property type="match status" value="1"/>
</dbReference>